<dbReference type="PROSITE" id="PS51324">
    <property type="entry name" value="ERV_ALR"/>
    <property type="match status" value="1"/>
</dbReference>
<dbReference type="InterPro" id="IPR013766">
    <property type="entry name" value="Thioredoxin_domain"/>
</dbReference>
<dbReference type="PROSITE" id="PS51352">
    <property type="entry name" value="THIOREDOXIN_2"/>
    <property type="match status" value="1"/>
</dbReference>
<keyword evidence="4 8" id="KW-0274">FAD</keyword>
<dbReference type="Gene3D" id="1.20.120.1960">
    <property type="entry name" value="QSOX sulfhydryl oxidase domain"/>
    <property type="match status" value="1"/>
</dbReference>
<keyword evidence="7" id="KW-0325">Glycoprotein</keyword>
<protein>
    <recommendedName>
        <fullName evidence="8">Sulfhydryl oxidase</fullName>
        <ecNumber evidence="8">1.8.3.2</ecNumber>
    </recommendedName>
</protein>
<name>A0AAV5WLQ2_9BILA</name>
<sequence>LAVLLVLPALITADIADFGTVPKGINPTLYSPDDKVIQLDESTFNETIFCTRPDCPAFIVEFYSDWCGHCRSFAPLYKQLGKDVNAWNQVVRVAAMNCADSVNSATCRANGVQFFPYIKYFPRNTTEPTAGTLLRAFRTLSEMRDQLTKHVMDDYSVNRFEDWPNFDFLKDMTTFSELWEEMGNSSAEHAALVFENHPSSLTGAQLLMDLLPYTDRMYTRRALKNHPLVEALHLTDFPSLVIFKKGQRAPVVQAELRRLLLNEMEQFLHAEKEEKEEGEGIQFTARRNASEECINEPEKCKVRYYVSESDMLKAMRYAILRETARTGAPLSGANLTAIHGFLSALHDHLPVMTVHGEIEEPLPRSSAAISVFARMRDWLEDRGANVNDSEYAVVDIDDFQKEFLAAEEDAGNPFPITAEWEHCKGSTRQMRGYSCGLWTTFHSLSVSAYKQGNNASNASPLPLLSSIRAWVEHFFGCIHCRDHFIKMTTRTFPIEIEAKKFDDVFLYLWRAHNIVNARLKGRDTEDPQFLKYQFPARFLCSNCTASDESTIKPFLLNFYSDIRPYTAPVEKANGNRK</sequence>
<keyword evidence="5 8" id="KW-0560">Oxidoreductase</keyword>
<keyword evidence="2 8" id="KW-0285">Flavoprotein</keyword>
<dbReference type="GO" id="GO:0003756">
    <property type="term" value="F:protein disulfide isomerase activity"/>
    <property type="evidence" value="ECO:0007669"/>
    <property type="project" value="TreeGrafter"/>
</dbReference>
<feature type="chain" id="PRO_5043562957" description="Sulfhydryl oxidase" evidence="9">
    <location>
        <begin position="17"/>
        <end position="577"/>
    </location>
</feature>
<keyword evidence="6" id="KW-1015">Disulfide bond</keyword>
<dbReference type="AlphaFoldDB" id="A0AAV5WLQ2"/>
<evidence type="ECO:0000256" key="8">
    <source>
        <dbReference type="RuleBase" id="RU371123"/>
    </source>
</evidence>
<proteinExistence type="predicted"/>
<evidence type="ECO:0000256" key="4">
    <source>
        <dbReference type="ARBA" id="ARBA00022827"/>
    </source>
</evidence>
<evidence type="ECO:0000256" key="3">
    <source>
        <dbReference type="ARBA" id="ARBA00022729"/>
    </source>
</evidence>
<evidence type="ECO:0000256" key="6">
    <source>
        <dbReference type="ARBA" id="ARBA00023157"/>
    </source>
</evidence>
<dbReference type="InterPro" id="IPR036249">
    <property type="entry name" value="Thioredoxin-like_sf"/>
</dbReference>
<dbReference type="InterPro" id="IPR039798">
    <property type="entry name" value="Sulfhydryl_oxidase"/>
</dbReference>
<dbReference type="Gene3D" id="3.40.30.10">
    <property type="entry name" value="Glutaredoxin"/>
    <property type="match status" value="2"/>
</dbReference>
<dbReference type="Pfam" id="PF04777">
    <property type="entry name" value="Evr1_Alr"/>
    <property type="match status" value="1"/>
</dbReference>
<dbReference type="Proteomes" id="UP001432322">
    <property type="component" value="Unassembled WGS sequence"/>
</dbReference>
<dbReference type="GO" id="GO:0006457">
    <property type="term" value="P:protein folding"/>
    <property type="evidence" value="ECO:0007669"/>
    <property type="project" value="TreeGrafter"/>
</dbReference>
<evidence type="ECO:0000256" key="5">
    <source>
        <dbReference type="ARBA" id="ARBA00023002"/>
    </source>
</evidence>
<evidence type="ECO:0000313" key="12">
    <source>
        <dbReference type="EMBL" id="GMT32906.1"/>
    </source>
</evidence>
<comment type="cofactor">
    <cofactor evidence="1 8">
        <name>FAD</name>
        <dbReference type="ChEBI" id="CHEBI:57692"/>
    </cofactor>
</comment>
<dbReference type="Gene3D" id="1.20.120.310">
    <property type="entry name" value="ERV/ALR sulfhydryl oxidase domain"/>
    <property type="match status" value="1"/>
</dbReference>
<accession>A0AAV5WLQ2</accession>
<reference evidence="12" key="1">
    <citation type="submission" date="2023-10" db="EMBL/GenBank/DDBJ databases">
        <title>Genome assembly of Pristionchus species.</title>
        <authorList>
            <person name="Yoshida K."/>
            <person name="Sommer R.J."/>
        </authorList>
    </citation>
    <scope>NUCLEOTIDE SEQUENCE</scope>
    <source>
        <strain evidence="12">RS5133</strain>
    </source>
</reference>
<comment type="catalytic activity">
    <reaction evidence="8">
        <text>2 R'C(R)SH + O2 = R'C(R)S-S(R)CR' + H2O2</text>
        <dbReference type="Rhea" id="RHEA:17357"/>
        <dbReference type="ChEBI" id="CHEBI:15379"/>
        <dbReference type="ChEBI" id="CHEBI:16240"/>
        <dbReference type="ChEBI" id="CHEBI:16520"/>
        <dbReference type="ChEBI" id="CHEBI:17412"/>
        <dbReference type="EC" id="1.8.3.2"/>
    </reaction>
</comment>
<evidence type="ECO:0000313" key="13">
    <source>
        <dbReference type="Proteomes" id="UP001432322"/>
    </source>
</evidence>
<evidence type="ECO:0000256" key="1">
    <source>
        <dbReference type="ARBA" id="ARBA00001974"/>
    </source>
</evidence>
<dbReference type="FunFam" id="3.40.30.10:FF:000379">
    <property type="entry name" value="Sulfhydryl oxidase"/>
    <property type="match status" value="1"/>
</dbReference>
<dbReference type="InterPro" id="IPR017937">
    <property type="entry name" value="Thioredoxin_CS"/>
</dbReference>
<organism evidence="12 13">
    <name type="scientific">Pristionchus fissidentatus</name>
    <dbReference type="NCBI Taxonomy" id="1538716"/>
    <lineage>
        <taxon>Eukaryota</taxon>
        <taxon>Metazoa</taxon>
        <taxon>Ecdysozoa</taxon>
        <taxon>Nematoda</taxon>
        <taxon>Chromadorea</taxon>
        <taxon>Rhabditida</taxon>
        <taxon>Rhabditina</taxon>
        <taxon>Diplogasteromorpha</taxon>
        <taxon>Diplogasteroidea</taxon>
        <taxon>Neodiplogasteridae</taxon>
        <taxon>Pristionchus</taxon>
    </lineage>
</organism>
<evidence type="ECO:0000259" key="11">
    <source>
        <dbReference type="PROSITE" id="PS51352"/>
    </source>
</evidence>
<dbReference type="SUPFAM" id="SSF69000">
    <property type="entry name" value="FAD-dependent thiol oxidase"/>
    <property type="match status" value="1"/>
</dbReference>
<evidence type="ECO:0000259" key="10">
    <source>
        <dbReference type="PROSITE" id="PS51324"/>
    </source>
</evidence>
<dbReference type="Pfam" id="PF00085">
    <property type="entry name" value="Thioredoxin"/>
    <property type="match status" value="1"/>
</dbReference>
<feature type="non-terminal residue" evidence="12">
    <location>
        <position position="1"/>
    </location>
</feature>
<evidence type="ECO:0000256" key="9">
    <source>
        <dbReference type="SAM" id="SignalP"/>
    </source>
</evidence>
<feature type="domain" description="ERV/ALR sulfhydryl oxidase" evidence="10">
    <location>
        <begin position="426"/>
        <end position="534"/>
    </location>
</feature>
<dbReference type="InterPro" id="IPR017905">
    <property type="entry name" value="ERV/ALR_sulphydryl_oxidase"/>
</dbReference>
<evidence type="ECO:0000256" key="7">
    <source>
        <dbReference type="ARBA" id="ARBA00023180"/>
    </source>
</evidence>
<dbReference type="PANTHER" id="PTHR22897:SF8">
    <property type="entry name" value="SULFHYDRYL OXIDASE"/>
    <property type="match status" value="1"/>
</dbReference>
<keyword evidence="3 9" id="KW-0732">Signal</keyword>
<gene>
    <name evidence="12" type="ORF">PFISCL1PPCAC_24203</name>
</gene>
<evidence type="ECO:0000256" key="2">
    <source>
        <dbReference type="ARBA" id="ARBA00022630"/>
    </source>
</evidence>
<feature type="signal peptide" evidence="9">
    <location>
        <begin position="1"/>
        <end position="16"/>
    </location>
</feature>
<dbReference type="InterPro" id="IPR042568">
    <property type="entry name" value="QSOX_FAD-bd_sf"/>
</dbReference>
<dbReference type="EC" id="1.8.3.2" evidence="8"/>
<dbReference type="EMBL" id="BTSY01000006">
    <property type="protein sequence ID" value="GMT32906.1"/>
    <property type="molecule type" value="Genomic_DNA"/>
</dbReference>
<dbReference type="GO" id="GO:0005615">
    <property type="term" value="C:extracellular space"/>
    <property type="evidence" value="ECO:0007669"/>
    <property type="project" value="TreeGrafter"/>
</dbReference>
<dbReference type="InterPro" id="IPR036774">
    <property type="entry name" value="ERV/ALR_sulphydryl_oxid_sf"/>
</dbReference>
<dbReference type="SUPFAM" id="SSF52833">
    <property type="entry name" value="Thioredoxin-like"/>
    <property type="match status" value="1"/>
</dbReference>
<feature type="domain" description="Thioredoxin" evidence="11">
    <location>
        <begin position="1"/>
        <end position="152"/>
    </location>
</feature>
<dbReference type="GO" id="GO:0016971">
    <property type="term" value="F:flavin-dependent sulfhydryl oxidase activity"/>
    <property type="evidence" value="ECO:0007669"/>
    <property type="project" value="InterPro"/>
</dbReference>
<dbReference type="PANTHER" id="PTHR22897">
    <property type="entry name" value="QUIESCIN Q6-RELATED SULFHYDRYL OXIDASE"/>
    <property type="match status" value="1"/>
</dbReference>
<comment type="caution">
    <text evidence="12">The sequence shown here is derived from an EMBL/GenBank/DDBJ whole genome shotgun (WGS) entry which is preliminary data.</text>
</comment>
<dbReference type="PROSITE" id="PS00194">
    <property type="entry name" value="THIOREDOXIN_1"/>
    <property type="match status" value="1"/>
</dbReference>
<keyword evidence="13" id="KW-1185">Reference proteome</keyword>
<dbReference type="GO" id="GO:0000139">
    <property type="term" value="C:Golgi membrane"/>
    <property type="evidence" value="ECO:0007669"/>
    <property type="project" value="TreeGrafter"/>
</dbReference>